<sequence length="229" mass="26444">MLFAGGNVNSTPIAYRWFLFESRVFYSNPNIEQDEEVMSGLYKTLQQLVPSIEEQDKISDQLSVYRRASGLFGHDLAIRHRNSKSPAEWWRSYGSSTPNLQKFAVRILSLTCSASGCERNWSVFEHLHSQKRNRLAQQRLNDLVYVKYNRALMRRYNLRDTIDSIVLNDVDDSNEWLTGVMDSDGEDDNEKGLVWKDDTLTWGDVAKAVGVNEPSHHTWYTLSMKGLEK</sequence>
<evidence type="ECO:0000259" key="1">
    <source>
        <dbReference type="Pfam" id="PF05699"/>
    </source>
</evidence>
<protein>
    <recommendedName>
        <fullName evidence="1">HAT C-terminal dimerisation domain-containing protein</fullName>
    </recommendedName>
</protein>
<dbReference type="InterPro" id="IPR008906">
    <property type="entry name" value="HATC_C_dom"/>
</dbReference>
<dbReference type="Pfam" id="PF05699">
    <property type="entry name" value="Dimer_Tnp_hAT"/>
    <property type="match status" value="1"/>
</dbReference>
<dbReference type="InterPro" id="IPR012337">
    <property type="entry name" value="RNaseH-like_sf"/>
</dbReference>
<accession>A0A6V7NP21</accession>
<dbReference type="GO" id="GO:0046983">
    <property type="term" value="F:protein dimerization activity"/>
    <property type="evidence" value="ECO:0007669"/>
    <property type="project" value="InterPro"/>
</dbReference>
<name>A0A6V7NP21_ANACO</name>
<feature type="domain" description="HAT C-terminal dimerisation" evidence="1">
    <location>
        <begin position="84"/>
        <end position="149"/>
    </location>
</feature>
<organism evidence="2">
    <name type="scientific">Ananas comosus var. bracteatus</name>
    <name type="common">red pineapple</name>
    <dbReference type="NCBI Taxonomy" id="296719"/>
    <lineage>
        <taxon>Eukaryota</taxon>
        <taxon>Viridiplantae</taxon>
        <taxon>Streptophyta</taxon>
        <taxon>Embryophyta</taxon>
        <taxon>Tracheophyta</taxon>
        <taxon>Spermatophyta</taxon>
        <taxon>Magnoliopsida</taxon>
        <taxon>Liliopsida</taxon>
        <taxon>Poales</taxon>
        <taxon>Bromeliaceae</taxon>
        <taxon>Bromelioideae</taxon>
        <taxon>Ananas</taxon>
    </lineage>
</organism>
<proteinExistence type="predicted"/>
<dbReference type="AlphaFoldDB" id="A0A6V7NP21"/>
<dbReference type="SUPFAM" id="SSF53098">
    <property type="entry name" value="Ribonuclease H-like"/>
    <property type="match status" value="1"/>
</dbReference>
<dbReference type="EMBL" id="LR862140">
    <property type="protein sequence ID" value="CAD1820370.1"/>
    <property type="molecule type" value="Genomic_DNA"/>
</dbReference>
<gene>
    <name evidence="2" type="ORF">CB5_LOCUS3581</name>
</gene>
<dbReference type="PANTHER" id="PTHR32166:SF74">
    <property type="entry name" value="OS05G0256350 PROTEIN"/>
    <property type="match status" value="1"/>
</dbReference>
<dbReference type="PANTHER" id="PTHR32166">
    <property type="entry name" value="OSJNBA0013A04.12 PROTEIN"/>
    <property type="match status" value="1"/>
</dbReference>
<evidence type="ECO:0000313" key="2">
    <source>
        <dbReference type="EMBL" id="CAD1820370.1"/>
    </source>
</evidence>
<reference evidence="2" key="1">
    <citation type="submission" date="2020-07" db="EMBL/GenBank/DDBJ databases">
        <authorList>
            <person name="Lin J."/>
        </authorList>
    </citation>
    <scope>NUCLEOTIDE SEQUENCE</scope>
</reference>